<feature type="transmembrane region" description="Helical" evidence="1">
    <location>
        <begin position="493"/>
        <end position="513"/>
    </location>
</feature>
<accession>A0A3N0Y143</accession>
<feature type="transmembrane region" description="Helical" evidence="1">
    <location>
        <begin position="557"/>
        <end position="576"/>
    </location>
</feature>
<keyword evidence="1" id="KW-1133">Transmembrane helix</keyword>
<dbReference type="EMBL" id="RJVU01054598">
    <property type="protein sequence ID" value="ROL03949.1"/>
    <property type="molecule type" value="Genomic_DNA"/>
</dbReference>
<evidence type="ECO:0000313" key="2">
    <source>
        <dbReference type="EMBL" id="ROL03949.1"/>
    </source>
</evidence>
<reference evidence="2 3" key="1">
    <citation type="submission" date="2018-10" db="EMBL/GenBank/DDBJ databases">
        <title>Genome assembly for a Yunnan-Guizhou Plateau 3E fish, Anabarilius grahami (Regan), and its evolutionary and genetic applications.</title>
        <authorList>
            <person name="Jiang W."/>
        </authorList>
    </citation>
    <scope>NUCLEOTIDE SEQUENCE [LARGE SCALE GENOMIC DNA]</scope>
    <source>
        <strain evidence="2">AG-KIZ</strain>
        <tissue evidence="2">Muscle</tissue>
    </source>
</reference>
<protein>
    <submittedName>
        <fullName evidence="2">UDP-N-acetylglucosamine/UDP-glucose/GDP-mannose transporter</fullName>
    </submittedName>
</protein>
<keyword evidence="3" id="KW-1185">Reference proteome</keyword>
<dbReference type="OrthoDB" id="8943726at2759"/>
<dbReference type="AlphaFoldDB" id="A0A3N0Y143"/>
<dbReference type="Proteomes" id="UP000281406">
    <property type="component" value="Unassembled WGS sequence"/>
</dbReference>
<proteinExistence type="predicted"/>
<comment type="caution">
    <text evidence="2">The sequence shown here is derived from an EMBL/GenBank/DDBJ whole genome shotgun (WGS) entry which is preliminary data.</text>
</comment>
<keyword evidence="1" id="KW-0812">Transmembrane</keyword>
<evidence type="ECO:0000313" key="3">
    <source>
        <dbReference type="Proteomes" id="UP000281406"/>
    </source>
</evidence>
<gene>
    <name evidence="2" type="ORF">DPX16_23384</name>
</gene>
<sequence length="671" mass="75842">MRQLETVGPSPTMNVHQDTRSLFGLTHDGEDDEDNHKDCLPSRLRRDNDDVIQLVDQFQRYYVFQLENMYELVSLTTGDVASEDILNDLTHAAESGKQMVTELVKKTFLNLYRTDSKLGKLKSKCVKPDRDIFRRIIVSMDSGREVNIDGLLQEELCAVPLSLATTESVLRPTSKADLATKLQAGAKETVLSPSLVRTCTIIDGMALVRAIGKPQNASTFGDYADICIQKVTGDLHGNITRVGLVFDQYLQNSIKGGTSKTQPHAARNPHHLGDLMMLKKWQRQLRLMFPTILLHAVDARTKGYERLIIQCRDTGVLLLLLVFAHLLSPEIRMKAGTAKKPLYIKVHDIKMSNEILDGLLAFHAITGCDTTSQFTGTGKRTTWKVFQQCPHLLHNFGEDEVPSPAILSSAEQFVCKLYDPKTTSTSIQDVRCALFRKVKANVDTLPPTKDTLYLHLMRAHYQTKVLLKSEKWLVTSIILHLFDFHSTDLAFDLHGYVFITLNNVLTAANGAYMKQKLDSKELGKYGLLYYNALFMIIPTIILAHLTGDIQKTLEYDGWTDIFFVIQFVLSCVMGIIPSLSKSLKRKVDSENRAYKEEWKDNYAFILPSFVNAKPWALELTRRLEQALEWILGLKRAHGVERALEQILGLEQVLELTRALERALEQIHGQAL</sequence>
<evidence type="ECO:0000256" key="1">
    <source>
        <dbReference type="SAM" id="Phobius"/>
    </source>
</evidence>
<name>A0A3N0Y143_ANAGA</name>
<dbReference type="PANTHER" id="PTHR46704">
    <property type="entry name" value="CXC DOMAIN-CONTAINING PROTEIN-RELATED"/>
    <property type="match status" value="1"/>
</dbReference>
<feature type="transmembrane region" description="Helical" evidence="1">
    <location>
        <begin position="525"/>
        <end position="545"/>
    </location>
</feature>
<organism evidence="2 3">
    <name type="scientific">Anabarilius grahami</name>
    <name type="common">Kanglang fish</name>
    <name type="synonym">Barilius grahami</name>
    <dbReference type="NCBI Taxonomy" id="495550"/>
    <lineage>
        <taxon>Eukaryota</taxon>
        <taxon>Metazoa</taxon>
        <taxon>Chordata</taxon>
        <taxon>Craniata</taxon>
        <taxon>Vertebrata</taxon>
        <taxon>Euteleostomi</taxon>
        <taxon>Actinopterygii</taxon>
        <taxon>Neopterygii</taxon>
        <taxon>Teleostei</taxon>
        <taxon>Ostariophysi</taxon>
        <taxon>Cypriniformes</taxon>
        <taxon>Xenocyprididae</taxon>
        <taxon>Xenocypridinae</taxon>
        <taxon>Xenocypridinae incertae sedis</taxon>
        <taxon>Anabarilius</taxon>
    </lineage>
</organism>
<dbReference type="PANTHER" id="PTHR46704:SF1">
    <property type="entry name" value="TELOMERE LENGTH REGULATION PROTEIN TEL2 HOMOLOG"/>
    <property type="match status" value="1"/>
</dbReference>
<keyword evidence="1" id="KW-0472">Membrane</keyword>